<evidence type="ECO:0000256" key="9">
    <source>
        <dbReference type="ARBA" id="ARBA00023170"/>
    </source>
</evidence>
<evidence type="ECO:0000256" key="4">
    <source>
        <dbReference type="ARBA" id="ARBA00022692"/>
    </source>
</evidence>
<evidence type="ECO:0000256" key="12">
    <source>
        <dbReference type="RuleBase" id="RU000688"/>
    </source>
</evidence>
<accession>A0A1U8DPG1</accession>
<evidence type="ECO:0000256" key="5">
    <source>
        <dbReference type="ARBA" id="ARBA00022725"/>
    </source>
</evidence>
<dbReference type="GO" id="GO:0004984">
    <property type="term" value="F:olfactory receptor activity"/>
    <property type="evidence" value="ECO:0007669"/>
    <property type="project" value="InterPro"/>
</dbReference>
<feature type="transmembrane region" description="Helical" evidence="13">
    <location>
        <begin position="143"/>
        <end position="167"/>
    </location>
</feature>
<dbReference type="PROSITE" id="PS00237">
    <property type="entry name" value="G_PROTEIN_RECEP_F1_1"/>
    <property type="match status" value="1"/>
</dbReference>
<evidence type="ECO:0000256" key="2">
    <source>
        <dbReference type="ARBA" id="ARBA00022475"/>
    </source>
</evidence>
<keyword evidence="11 12" id="KW-0807">Transducer</keyword>
<dbReference type="GeneID" id="106722653"/>
<keyword evidence="8 13" id="KW-0472">Membrane</keyword>
<evidence type="ECO:0000256" key="1">
    <source>
        <dbReference type="ARBA" id="ARBA00004651"/>
    </source>
</evidence>
<gene>
    <name evidence="16" type="primary">LOC106722653</name>
</gene>
<dbReference type="PROSITE" id="PS50262">
    <property type="entry name" value="G_PROTEIN_RECEP_F1_2"/>
    <property type="match status" value="1"/>
</dbReference>
<dbReference type="InParanoid" id="A0A1U8DPG1"/>
<evidence type="ECO:0000256" key="10">
    <source>
        <dbReference type="ARBA" id="ARBA00023180"/>
    </source>
</evidence>
<evidence type="ECO:0000313" key="16">
    <source>
        <dbReference type="RefSeq" id="XP_014379135.1"/>
    </source>
</evidence>
<feature type="transmembrane region" description="Helical" evidence="13">
    <location>
        <begin position="241"/>
        <end position="264"/>
    </location>
</feature>
<dbReference type="Proteomes" id="UP000189705">
    <property type="component" value="Unplaced"/>
</dbReference>
<dbReference type="PRINTS" id="PR00237">
    <property type="entry name" value="GPCRRHODOPSN"/>
</dbReference>
<dbReference type="PRINTS" id="PR00245">
    <property type="entry name" value="OLFACTORYR"/>
</dbReference>
<name>A0A1U8DPG1_ALLSI</name>
<dbReference type="OrthoDB" id="5967130at2759"/>
<evidence type="ECO:0000256" key="11">
    <source>
        <dbReference type="ARBA" id="ARBA00023224"/>
    </source>
</evidence>
<keyword evidence="9 12" id="KW-0675">Receptor</keyword>
<keyword evidence="4 12" id="KW-0812">Transmembrane</keyword>
<dbReference type="PANTHER" id="PTHR26452">
    <property type="entry name" value="OLFACTORY RECEPTOR"/>
    <property type="match status" value="1"/>
</dbReference>
<feature type="transmembrane region" description="Helical" evidence="13">
    <location>
        <begin position="200"/>
        <end position="229"/>
    </location>
</feature>
<reference evidence="16" key="1">
    <citation type="submission" date="2025-08" db="UniProtKB">
        <authorList>
            <consortium name="RefSeq"/>
        </authorList>
    </citation>
    <scope>IDENTIFICATION</scope>
</reference>
<dbReference type="KEGG" id="asn:106722653"/>
<feature type="transmembrane region" description="Helical" evidence="13">
    <location>
        <begin position="105"/>
        <end position="123"/>
    </location>
</feature>
<dbReference type="CDD" id="cd15911">
    <property type="entry name" value="7tmA_OR11A-like"/>
    <property type="match status" value="1"/>
</dbReference>
<dbReference type="GO" id="GO:0005886">
    <property type="term" value="C:plasma membrane"/>
    <property type="evidence" value="ECO:0007669"/>
    <property type="project" value="UniProtKB-SubCell"/>
</dbReference>
<comment type="similarity">
    <text evidence="12">Belongs to the G-protein coupled receptor 1 family.</text>
</comment>
<evidence type="ECO:0000313" key="15">
    <source>
        <dbReference type="Proteomes" id="UP000189705"/>
    </source>
</evidence>
<feature type="domain" description="G-protein coupled receptors family 1 profile" evidence="14">
    <location>
        <begin position="44"/>
        <end position="293"/>
    </location>
</feature>
<dbReference type="SUPFAM" id="SSF81321">
    <property type="entry name" value="Family A G protein-coupled receptor-like"/>
    <property type="match status" value="1"/>
</dbReference>
<feature type="transmembrane region" description="Helical" evidence="13">
    <location>
        <begin position="276"/>
        <end position="295"/>
    </location>
</feature>
<comment type="subcellular location">
    <subcellularLocation>
        <location evidence="1 13">Cell membrane</location>
        <topology evidence="1 13">Multi-pass membrane protein</topology>
    </subcellularLocation>
</comment>
<dbReference type="InterPro" id="IPR050516">
    <property type="entry name" value="Olfactory_GPCR"/>
</dbReference>
<keyword evidence="5 13" id="KW-0552">Olfaction</keyword>
<dbReference type="InterPro" id="IPR017452">
    <property type="entry name" value="GPCR_Rhodpsn_7TM"/>
</dbReference>
<evidence type="ECO:0000256" key="6">
    <source>
        <dbReference type="ARBA" id="ARBA00022989"/>
    </source>
</evidence>
<dbReference type="InterPro" id="IPR000725">
    <property type="entry name" value="Olfact_rcpt"/>
</dbReference>
<dbReference type="InterPro" id="IPR000276">
    <property type="entry name" value="GPCR_Rhodpsn"/>
</dbReference>
<evidence type="ECO:0000256" key="7">
    <source>
        <dbReference type="ARBA" id="ARBA00023040"/>
    </source>
</evidence>
<keyword evidence="7 12" id="KW-0297">G-protein coupled receptor</keyword>
<keyword evidence="2 13" id="KW-1003">Cell membrane</keyword>
<dbReference type="Gene3D" id="1.20.1070.10">
    <property type="entry name" value="Rhodopsin 7-helix transmembrane proteins"/>
    <property type="match status" value="1"/>
</dbReference>
<keyword evidence="3 13" id="KW-0716">Sensory transduction</keyword>
<evidence type="ECO:0000256" key="13">
    <source>
        <dbReference type="RuleBase" id="RU363047"/>
    </source>
</evidence>
<dbReference type="AlphaFoldDB" id="A0A1U8DPG1"/>
<feature type="transmembrane region" description="Helical" evidence="13">
    <location>
        <begin position="29"/>
        <end position="53"/>
    </location>
</feature>
<evidence type="ECO:0000256" key="3">
    <source>
        <dbReference type="ARBA" id="ARBA00022606"/>
    </source>
</evidence>
<organism evidence="15 16">
    <name type="scientific">Alligator sinensis</name>
    <name type="common">Chinese alligator</name>
    <dbReference type="NCBI Taxonomy" id="38654"/>
    <lineage>
        <taxon>Eukaryota</taxon>
        <taxon>Metazoa</taxon>
        <taxon>Chordata</taxon>
        <taxon>Craniata</taxon>
        <taxon>Vertebrata</taxon>
        <taxon>Euteleostomi</taxon>
        <taxon>Archelosauria</taxon>
        <taxon>Archosauria</taxon>
        <taxon>Crocodylia</taxon>
        <taxon>Alligatoridae</taxon>
        <taxon>Alligatorinae</taxon>
        <taxon>Alligator</taxon>
    </lineage>
</organism>
<dbReference type="Pfam" id="PF13853">
    <property type="entry name" value="7tm_4"/>
    <property type="match status" value="1"/>
</dbReference>
<dbReference type="RefSeq" id="XP_014379135.1">
    <property type="nucleotide sequence ID" value="XM_014523649.1"/>
</dbReference>
<evidence type="ECO:0000256" key="8">
    <source>
        <dbReference type="ARBA" id="ARBA00023136"/>
    </source>
</evidence>
<evidence type="ECO:0000259" key="14">
    <source>
        <dbReference type="PROSITE" id="PS50262"/>
    </source>
</evidence>
<protein>
    <recommendedName>
        <fullName evidence="13">Olfactory receptor</fullName>
    </recommendedName>
</protein>
<keyword evidence="6 13" id="KW-1133">Transmembrane helix</keyword>
<proteinExistence type="inferred from homology"/>
<keyword evidence="15" id="KW-1185">Reference proteome</keyword>
<dbReference type="FunFam" id="1.20.1070.10:FF:000010">
    <property type="entry name" value="Olfactory receptor"/>
    <property type="match status" value="1"/>
</dbReference>
<dbReference type="GO" id="GO:0004930">
    <property type="term" value="F:G protein-coupled receptor activity"/>
    <property type="evidence" value="ECO:0007669"/>
    <property type="project" value="UniProtKB-KW"/>
</dbReference>
<sequence length="317" mass="35472">MASIKWGNQTAMTEFILLGFGNLKKLQTILFLLFLMIYIATIAGNILIIVLVVADVHLHTPMYFFLENLSCLEICYSSTILPRMLASFLTGDKTISVSSCILQHYLFAFLAGAECCLLSVMSYDRYVAICKPLHYVTLMNIRFCMHLAVGSRMCGFLVSTITTLSMLQLSFCGPQEIDHFLCDLPPVIKLSCSDIHLVKLIAFIFSFLFTIPPFLLTAASYISIITTILRIPLTTGRQKTFSTCSSHLIVVTVFYGTLIFVYMLPKSSALRDLSKVSSVFYTVLTPMINPLIYGLRNTNVKDALRNSVGKCMSYARI</sequence>
<keyword evidence="10" id="KW-0325">Glycoprotein</keyword>